<keyword evidence="1 6" id="KW-0853">WD repeat</keyword>
<dbReference type="InterPro" id="IPR011429">
    <property type="entry name" value="Cyt_c_Planctomycete-type"/>
</dbReference>
<dbReference type="InterPro" id="IPR019775">
    <property type="entry name" value="WD40_repeat_CS"/>
</dbReference>
<dbReference type="InterPro" id="IPR036322">
    <property type="entry name" value="WD40_repeat_dom_sf"/>
</dbReference>
<dbReference type="InterPro" id="IPR036909">
    <property type="entry name" value="Cyt_c-like_dom_sf"/>
</dbReference>
<evidence type="ECO:0000256" key="7">
    <source>
        <dbReference type="PROSITE-ProRule" id="PRU00433"/>
    </source>
</evidence>
<dbReference type="PANTHER" id="PTHR19848:SF8">
    <property type="entry name" value="F-BOX AND WD REPEAT DOMAIN CONTAINING 7"/>
    <property type="match status" value="1"/>
</dbReference>
<dbReference type="Pfam" id="PF00400">
    <property type="entry name" value="WD40"/>
    <property type="match status" value="4"/>
</dbReference>
<dbReference type="InterPro" id="IPR009056">
    <property type="entry name" value="Cyt_c-like_dom"/>
</dbReference>
<reference evidence="11" key="1">
    <citation type="submission" date="2017-02" db="EMBL/GenBank/DDBJ databases">
        <authorList>
            <person name="Varghese N."/>
            <person name="Submissions S."/>
        </authorList>
    </citation>
    <scope>NUCLEOTIDE SEQUENCE [LARGE SCALE GENOMIC DNA]</scope>
    <source>
        <strain evidence="11">ATCC 700200</strain>
    </source>
</reference>
<dbReference type="GO" id="GO:0046872">
    <property type="term" value="F:metal ion binding"/>
    <property type="evidence" value="ECO:0007669"/>
    <property type="project" value="UniProtKB-KW"/>
</dbReference>
<evidence type="ECO:0000256" key="6">
    <source>
        <dbReference type="PROSITE-ProRule" id="PRU00221"/>
    </source>
</evidence>
<dbReference type="OrthoDB" id="511103at2"/>
<feature type="repeat" description="WD" evidence="6">
    <location>
        <begin position="393"/>
        <end position="425"/>
    </location>
</feature>
<dbReference type="InterPro" id="IPR015943">
    <property type="entry name" value="WD40/YVTN_repeat-like_dom_sf"/>
</dbReference>
<dbReference type="GO" id="GO:0009055">
    <property type="term" value="F:electron transfer activity"/>
    <property type="evidence" value="ECO:0007669"/>
    <property type="project" value="InterPro"/>
</dbReference>
<feature type="chain" id="PRO_5010537263" evidence="8">
    <location>
        <begin position="20"/>
        <end position="441"/>
    </location>
</feature>
<keyword evidence="11" id="KW-1185">Reference proteome</keyword>
<dbReference type="SMART" id="SM00320">
    <property type="entry name" value="WD40"/>
    <property type="match status" value="6"/>
</dbReference>
<evidence type="ECO:0000313" key="10">
    <source>
        <dbReference type="EMBL" id="SKB06434.1"/>
    </source>
</evidence>
<feature type="repeat" description="WD" evidence="6">
    <location>
        <begin position="258"/>
        <end position="299"/>
    </location>
</feature>
<organism evidence="10 11">
    <name type="scientific">Prosthecobacter debontii</name>
    <dbReference type="NCBI Taxonomy" id="48467"/>
    <lineage>
        <taxon>Bacteria</taxon>
        <taxon>Pseudomonadati</taxon>
        <taxon>Verrucomicrobiota</taxon>
        <taxon>Verrucomicrobiia</taxon>
        <taxon>Verrucomicrobiales</taxon>
        <taxon>Verrucomicrobiaceae</taxon>
        <taxon>Prosthecobacter</taxon>
    </lineage>
</organism>
<evidence type="ECO:0000256" key="2">
    <source>
        <dbReference type="ARBA" id="ARBA00022617"/>
    </source>
</evidence>
<keyword evidence="4" id="KW-0677">Repeat</keyword>
<keyword evidence="8" id="KW-0732">Signal</keyword>
<dbReference type="AlphaFoldDB" id="A0A1T4YXC6"/>
<keyword evidence="2 7" id="KW-0349">Heme</keyword>
<dbReference type="CDD" id="cd00200">
    <property type="entry name" value="WD40"/>
    <property type="match status" value="1"/>
</dbReference>
<evidence type="ECO:0000256" key="8">
    <source>
        <dbReference type="SAM" id="SignalP"/>
    </source>
</evidence>
<evidence type="ECO:0000259" key="9">
    <source>
        <dbReference type="PROSITE" id="PS51007"/>
    </source>
</evidence>
<gene>
    <name evidence="10" type="ORF">SAMN02745166_04476</name>
</gene>
<dbReference type="SUPFAM" id="SSF50978">
    <property type="entry name" value="WD40 repeat-like"/>
    <property type="match status" value="1"/>
</dbReference>
<feature type="domain" description="Cytochrome c" evidence="9">
    <location>
        <begin position="20"/>
        <end position="108"/>
    </location>
</feature>
<dbReference type="PROSITE" id="PS50294">
    <property type="entry name" value="WD_REPEATS_REGION"/>
    <property type="match status" value="2"/>
</dbReference>
<keyword evidence="3 7" id="KW-0479">Metal-binding</keyword>
<dbReference type="SUPFAM" id="SSF46626">
    <property type="entry name" value="Cytochrome c"/>
    <property type="match status" value="1"/>
</dbReference>
<feature type="signal peptide" evidence="8">
    <location>
        <begin position="1"/>
        <end position="19"/>
    </location>
</feature>
<protein>
    <submittedName>
        <fullName evidence="10">WD domain-containing protein, G-beta repeat-containing protein</fullName>
    </submittedName>
</protein>
<dbReference type="RefSeq" id="WP_078815606.1">
    <property type="nucleotide sequence ID" value="NZ_FUYE01000020.1"/>
</dbReference>
<dbReference type="Pfam" id="PF07635">
    <property type="entry name" value="PSCyt1"/>
    <property type="match status" value="1"/>
</dbReference>
<proteinExistence type="predicted"/>
<feature type="repeat" description="WD" evidence="6">
    <location>
        <begin position="300"/>
        <end position="341"/>
    </location>
</feature>
<dbReference type="Gene3D" id="2.130.10.10">
    <property type="entry name" value="YVTN repeat-like/Quinoprotein amine dehydrogenase"/>
    <property type="match status" value="2"/>
</dbReference>
<dbReference type="EMBL" id="FUYE01000020">
    <property type="protein sequence ID" value="SKB06434.1"/>
    <property type="molecule type" value="Genomic_DNA"/>
</dbReference>
<dbReference type="GO" id="GO:0020037">
    <property type="term" value="F:heme binding"/>
    <property type="evidence" value="ECO:0007669"/>
    <property type="project" value="InterPro"/>
</dbReference>
<keyword evidence="5 7" id="KW-0408">Iron</keyword>
<dbReference type="PROSITE" id="PS50082">
    <property type="entry name" value="WD_REPEATS_2"/>
    <property type="match status" value="3"/>
</dbReference>
<evidence type="ECO:0000256" key="3">
    <source>
        <dbReference type="ARBA" id="ARBA00022723"/>
    </source>
</evidence>
<dbReference type="InterPro" id="IPR001680">
    <property type="entry name" value="WD40_rpt"/>
</dbReference>
<evidence type="ECO:0000313" key="11">
    <source>
        <dbReference type="Proteomes" id="UP000190774"/>
    </source>
</evidence>
<accession>A0A1T4YXC6</accession>
<dbReference type="PROSITE" id="PS00678">
    <property type="entry name" value="WD_REPEATS_1"/>
    <property type="match status" value="2"/>
</dbReference>
<evidence type="ECO:0000256" key="1">
    <source>
        <dbReference type="ARBA" id="ARBA00022574"/>
    </source>
</evidence>
<dbReference type="STRING" id="48467.SAMN02745166_04476"/>
<dbReference type="Pfam" id="PF07676">
    <property type="entry name" value="PD40"/>
    <property type="match status" value="1"/>
</dbReference>
<evidence type="ECO:0000256" key="4">
    <source>
        <dbReference type="ARBA" id="ARBA00022737"/>
    </source>
</evidence>
<name>A0A1T4YXC6_9BACT</name>
<sequence>MKIAHLLIALVGLLVSAQAADSKAALRLLRDECLGCHKPGKAKGGLLLTTHEKMMQGGDSGMAIVPGKAEQSLLYQLLLPDADPQMPPKKALSSEAVAVVKAWIDAGAVWDSTVFDEAPKPRPVKLSGLPETYRPVLSLALSPDNQSLAVARGPTVFVFDLSRPERPVKSKLEGHVEAIQSLAWTSDGRYLVSGGFQKLILWDVQLQAPAKTLEGTLMGNITAVAATQAHLFAADGEAGGAGFIRKFDLQSGKLMATWKAHEDNVLALRLSSRGDRLLSGGADKLARLWDAESHALMASYEGHTNHVLSVAFNKEATQIATAGADREVKVWDVSSREQDVTLGDKKMVFTGAAWTPDGKSLVIVTDKGSGSVHSELKKHDGAQRSETGKTLKLTSVNESLTSVVITDDSKWIYAGSFEGNVHIWDGGGKPAGVLMWPNEQR</sequence>
<dbReference type="InterPro" id="IPR011659">
    <property type="entry name" value="WD40"/>
</dbReference>
<dbReference type="PROSITE" id="PS51007">
    <property type="entry name" value="CYTC"/>
    <property type="match status" value="1"/>
</dbReference>
<dbReference type="PANTHER" id="PTHR19848">
    <property type="entry name" value="WD40 REPEAT PROTEIN"/>
    <property type="match status" value="1"/>
</dbReference>
<evidence type="ECO:0000256" key="5">
    <source>
        <dbReference type="ARBA" id="ARBA00023004"/>
    </source>
</evidence>
<dbReference type="Proteomes" id="UP000190774">
    <property type="component" value="Unassembled WGS sequence"/>
</dbReference>